<dbReference type="InterPro" id="IPR039424">
    <property type="entry name" value="SBP_5"/>
</dbReference>
<dbReference type="EMBL" id="VDHJ01000009">
    <property type="protein sequence ID" value="TNL96826.1"/>
    <property type="molecule type" value="Genomic_DNA"/>
</dbReference>
<reference evidence="3 4" key="1">
    <citation type="submission" date="2019-06" db="EMBL/GenBank/DDBJ databases">
        <authorList>
            <person name="Li J."/>
        </authorList>
    </citation>
    <scope>NUCLEOTIDE SEQUENCE [LARGE SCALE GENOMIC DNA]</scope>
    <source>
        <strain evidence="3 4">LMG 28165</strain>
    </source>
</reference>
<feature type="signal peptide" evidence="1">
    <location>
        <begin position="1"/>
        <end position="22"/>
    </location>
</feature>
<dbReference type="Proteomes" id="UP000312032">
    <property type="component" value="Unassembled WGS sequence"/>
</dbReference>
<dbReference type="Gene3D" id="3.10.105.10">
    <property type="entry name" value="Dipeptide-binding Protein, Domain 3"/>
    <property type="match status" value="1"/>
</dbReference>
<proteinExistence type="predicted"/>
<feature type="chain" id="PRO_5039296949" evidence="1">
    <location>
        <begin position="23"/>
        <end position="558"/>
    </location>
</feature>
<dbReference type="Gene3D" id="3.90.76.10">
    <property type="entry name" value="Dipeptide-binding Protein, Domain 1"/>
    <property type="match status" value="1"/>
</dbReference>
<keyword evidence="1" id="KW-0732">Signal</keyword>
<evidence type="ECO:0000313" key="4">
    <source>
        <dbReference type="Proteomes" id="UP000312032"/>
    </source>
</evidence>
<sequence length="558" mass="61518">MRSPLRTALVASVTSFSLILGACSGGASDEEKYNADSIAAADLNEKPRDEIQDGGTLTTAIAEISEQQNVFHADSTRYSSDVSRYYMPTLALFDGEGNYTPNPDYLTNASEETKDGNTVVTFDIVDKATFNDGTPIDVKAFETTWKINNGTNPAYSPAATDGYERITSVEQGDSPKQVKVTFDGAYAFWQGLFNQVAHPAMADPANYNDFINKVHPEWGAGPFKVEYFDPQKGEVKFVRNEKWWGDPAKLDARVMRQMEDSASINAFRNGEINATGVANKNRYATVKNMKGIDIRVAARTSKSLLTLNAKADNLSDPKVRQAIMTGINRDQIGQIIFNGIPYSETPPGSLTNYPFQKSYEDNFSTAVEKFDPEAAKKLLDEAGWTQAEGAQFREKDGKPLTLRYVLMGDSETSRAMAMAIQAMMKDLGVDLQVQERPSSDFSKVVTTYDFDVFPMGFNSGDPYGVAYFGQMYRSGSQLNRSQTGNAEFDAKIDELQDLPTADEQIKRGNELEKEAFKFYGLAPLYNGADMVAVKEDLANYGPGGFAVLPTEDIGYVKK</sequence>
<name>A0A5C4U4M5_9CORY</name>
<evidence type="ECO:0000256" key="1">
    <source>
        <dbReference type="SAM" id="SignalP"/>
    </source>
</evidence>
<dbReference type="GO" id="GO:0015833">
    <property type="term" value="P:peptide transport"/>
    <property type="evidence" value="ECO:0007669"/>
    <property type="project" value="TreeGrafter"/>
</dbReference>
<evidence type="ECO:0000259" key="2">
    <source>
        <dbReference type="Pfam" id="PF00496"/>
    </source>
</evidence>
<organism evidence="3 4">
    <name type="scientific">Corynebacterium tapiri</name>
    <dbReference type="NCBI Taxonomy" id="1448266"/>
    <lineage>
        <taxon>Bacteria</taxon>
        <taxon>Bacillati</taxon>
        <taxon>Actinomycetota</taxon>
        <taxon>Actinomycetes</taxon>
        <taxon>Mycobacteriales</taxon>
        <taxon>Corynebacteriaceae</taxon>
        <taxon>Corynebacterium</taxon>
    </lineage>
</organism>
<dbReference type="GO" id="GO:0043190">
    <property type="term" value="C:ATP-binding cassette (ABC) transporter complex"/>
    <property type="evidence" value="ECO:0007669"/>
    <property type="project" value="InterPro"/>
</dbReference>
<dbReference type="OrthoDB" id="7888869at2"/>
<dbReference type="GO" id="GO:1904680">
    <property type="term" value="F:peptide transmembrane transporter activity"/>
    <property type="evidence" value="ECO:0007669"/>
    <property type="project" value="TreeGrafter"/>
</dbReference>
<accession>A0A5C4U4M5</accession>
<dbReference type="InterPro" id="IPR030678">
    <property type="entry name" value="Peptide/Ni-bd"/>
</dbReference>
<dbReference type="RefSeq" id="WP_139465855.1">
    <property type="nucleotide sequence ID" value="NZ_VDHJ01000009.1"/>
</dbReference>
<dbReference type="PIRSF" id="PIRSF002741">
    <property type="entry name" value="MppA"/>
    <property type="match status" value="1"/>
</dbReference>
<dbReference type="AlphaFoldDB" id="A0A5C4U4M5"/>
<dbReference type="InterPro" id="IPR000914">
    <property type="entry name" value="SBP_5_dom"/>
</dbReference>
<comment type="caution">
    <text evidence="3">The sequence shown here is derived from an EMBL/GenBank/DDBJ whole genome shotgun (WGS) entry which is preliminary data.</text>
</comment>
<gene>
    <name evidence="3" type="ORF">FHE74_07335</name>
</gene>
<feature type="domain" description="Solute-binding protein family 5" evidence="2">
    <location>
        <begin position="110"/>
        <end position="476"/>
    </location>
</feature>
<dbReference type="PANTHER" id="PTHR30290">
    <property type="entry name" value="PERIPLASMIC BINDING COMPONENT OF ABC TRANSPORTER"/>
    <property type="match status" value="1"/>
</dbReference>
<dbReference type="GO" id="GO:0042597">
    <property type="term" value="C:periplasmic space"/>
    <property type="evidence" value="ECO:0007669"/>
    <property type="project" value="UniProtKB-ARBA"/>
</dbReference>
<evidence type="ECO:0000313" key="3">
    <source>
        <dbReference type="EMBL" id="TNL96826.1"/>
    </source>
</evidence>
<dbReference type="Pfam" id="PF00496">
    <property type="entry name" value="SBP_bac_5"/>
    <property type="match status" value="1"/>
</dbReference>
<dbReference type="PANTHER" id="PTHR30290:SF65">
    <property type="entry name" value="MONOACYL PHOSPHATIDYLINOSITOL TETRAMANNOSIDE-BINDING PROTEIN LPQW-RELATED"/>
    <property type="match status" value="1"/>
</dbReference>
<dbReference type="CDD" id="cd08501">
    <property type="entry name" value="PBP2_Lpqw"/>
    <property type="match status" value="1"/>
</dbReference>
<dbReference type="PROSITE" id="PS51257">
    <property type="entry name" value="PROKAR_LIPOPROTEIN"/>
    <property type="match status" value="1"/>
</dbReference>
<protein>
    <submittedName>
        <fullName evidence="3">ABC transporter family substrate-binding protein</fullName>
    </submittedName>
</protein>
<keyword evidence="4" id="KW-1185">Reference proteome</keyword>
<dbReference type="SUPFAM" id="SSF53850">
    <property type="entry name" value="Periplasmic binding protein-like II"/>
    <property type="match status" value="1"/>
</dbReference>
<dbReference type="Gene3D" id="3.40.190.10">
    <property type="entry name" value="Periplasmic binding protein-like II"/>
    <property type="match status" value="1"/>
</dbReference>